<keyword evidence="6 8" id="KW-1133">Transmembrane helix</keyword>
<evidence type="ECO:0000256" key="4">
    <source>
        <dbReference type="ARBA" id="ARBA00022544"/>
    </source>
</evidence>
<protein>
    <submittedName>
        <fullName evidence="9">Spore germination protein KB</fullName>
    </submittedName>
</protein>
<dbReference type="Gene3D" id="1.20.1740.10">
    <property type="entry name" value="Amino acid/polyamine transporter I"/>
    <property type="match status" value="1"/>
</dbReference>
<evidence type="ECO:0000313" key="10">
    <source>
        <dbReference type="Proteomes" id="UP001232445"/>
    </source>
</evidence>
<evidence type="ECO:0000256" key="8">
    <source>
        <dbReference type="SAM" id="Phobius"/>
    </source>
</evidence>
<reference evidence="9 10" key="1">
    <citation type="submission" date="2023-07" db="EMBL/GenBank/DDBJ databases">
        <title>Genomic Encyclopedia of Type Strains, Phase IV (KMG-IV): sequencing the most valuable type-strain genomes for metagenomic binning, comparative biology and taxonomic classification.</title>
        <authorList>
            <person name="Goeker M."/>
        </authorList>
    </citation>
    <scope>NUCLEOTIDE SEQUENCE [LARGE SCALE GENOMIC DNA]</scope>
    <source>
        <strain evidence="9 10">DSM 17740</strain>
    </source>
</reference>
<feature type="transmembrane region" description="Helical" evidence="8">
    <location>
        <begin position="220"/>
        <end position="240"/>
    </location>
</feature>
<sequence>MMIEKGRISAYEMAVMMYPAITATAILLVPAITAADAGRDGWLSPVWGSLVGFLTVYIAYKLNQYYPQETIIQYSVSILGLLPGKVVGLIYLLFYLHSNGIILREYAEFVDGVFLPRTPLTVVLGSMVLVCALAVRGGLEVMARTALVFVPIVIFLLILLIILLIGDMDPSRLLPVLENGIGPTIFGAKAPQAWFSEFLLVTFMLPFVTDRENGLKWGMFTVLAVMLTLVLTNMFILMVFGEITENLIYPVVDAARYISIADFFENLQSVVMAIWIAGLYVKITVFYYALALGTAQWLNLSNYKPTVFPLGLLMVVFALWSDHNLTELKDFLATIYPFYNTSVQTLLPLIILLLVVTFKRNQTQGGWQR</sequence>
<keyword evidence="3" id="KW-0813">Transport</keyword>
<dbReference type="Proteomes" id="UP001232445">
    <property type="component" value="Unassembled WGS sequence"/>
</dbReference>
<keyword evidence="4" id="KW-0309">Germination</keyword>
<dbReference type="InterPro" id="IPR004761">
    <property type="entry name" value="Spore_GerAB"/>
</dbReference>
<dbReference type="EMBL" id="JAUSUQ010000009">
    <property type="protein sequence ID" value="MDQ0339860.1"/>
    <property type="molecule type" value="Genomic_DNA"/>
</dbReference>
<feature type="transmembrane region" description="Helical" evidence="8">
    <location>
        <begin position="114"/>
        <end position="135"/>
    </location>
</feature>
<evidence type="ECO:0000256" key="1">
    <source>
        <dbReference type="ARBA" id="ARBA00004141"/>
    </source>
</evidence>
<feature type="transmembrane region" description="Helical" evidence="8">
    <location>
        <begin position="147"/>
        <end position="166"/>
    </location>
</feature>
<keyword evidence="5 8" id="KW-0812">Transmembrane</keyword>
<dbReference type="NCBIfam" id="TIGR00912">
    <property type="entry name" value="2A0309"/>
    <property type="match status" value="1"/>
</dbReference>
<dbReference type="PANTHER" id="PTHR34975:SF2">
    <property type="entry name" value="SPORE GERMINATION PROTEIN A2"/>
    <property type="match status" value="1"/>
</dbReference>
<feature type="transmembrane region" description="Helical" evidence="8">
    <location>
        <begin position="302"/>
        <end position="321"/>
    </location>
</feature>
<comment type="caution">
    <text evidence="9">The sequence shown here is derived from an EMBL/GenBank/DDBJ whole genome shotgun (WGS) entry which is preliminary data.</text>
</comment>
<keyword evidence="7 8" id="KW-0472">Membrane</keyword>
<evidence type="ECO:0000256" key="7">
    <source>
        <dbReference type="ARBA" id="ARBA00023136"/>
    </source>
</evidence>
<accession>A0ABU0CU11</accession>
<feature type="transmembrane region" description="Helical" evidence="8">
    <location>
        <begin position="341"/>
        <end position="358"/>
    </location>
</feature>
<evidence type="ECO:0000313" key="9">
    <source>
        <dbReference type="EMBL" id="MDQ0339860.1"/>
    </source>
</evidence>
<organism evidence="9 10">
    <name type="scientific">Caldalkalibacillus uzonensis</name>
    <dbReference type="NCBI Taxonomy" id="353224"/>
    <lineage>
        <taxon>Bacteria</taxon>
        <taxon>Bacillati</taxon>
        <taxon>Bacillota</taxon>
        <taxon>Bacilli</taxon>
        <taxon>Bacillales</taxon>
        <taxon>Bacillaceae</taxon>
        <taxon>Caldalkalibacillus</taxon>
    </lineage>
</organism>
<evidence type="ECO:0000256" key="2">
    <source>
        <dbReference type="ARBA" id="ARBA00007998"/>
    </source>
</evidence>
<keyword evidence="10" id="KW-1185">Reference proteome</keyword>
<evidence type="ECO:0000256" key="6">
    <source>
        <dbReference type="ARBA" id="ARBA00022989"/>
    </source>
</evidence>
<comment type="subcellular location">
    <subcellularLocation>
        <location evidence="1">Membrane</location>
        <topology evidence="1">Multi-pass membrane protein</topology>
    </subcellularLocation>
</comment>
<feature type="transmembrane region" description="Helical" evidence="8">
    <location>
        <begin position="270"/>
        <end position="290"/>
    </location>
</feature>
<comment type="similarity">
    <text evidence="2">Belongs to the amino acid-polyamine-organocation (APC) superfamily. Spore germination protein (SGP) (TC 2.A.3.9) family.</text>
</comment>
<feature type="transmembrane region" description="Helical" evidence="8">
    <location>
        <begin position="44"/>
        <end position="60"/>
    </location>
</feature>
<dbReference type="Pfam" id="PF03845">
    <property type="entry name" value="Spore_permease"/>
    <property type="match status" value="1"/>
</dbReference>
<gene>
    <name evidence="9" type="ORF">J2S00_002653</name>
</gene>
<feature type="transmembrane region" description="Helical" evidence="8">
    <location>
        <begin position="72"/>
        <end position="94"/>
    </location>
</feature>
<name>A0ABU0CU11_9BACI</name>
<evidence type="ECO:0000256" key="3">
    <source>
        <dbReference type="ARBA" id="ARBA00022448"/>
    </source>
</evidence>
<feature type="transmembrane region" description="Helical" evidence="8">
    <location>
        <begin position="186"/>
        <end position="208"/>
    </location>
</feature>
<dbReference type="PANTHER" id="PTHR34975">
    <property type="entry name" value="SPORE GERMINATION PROTEIN A2"/>
    <property type="match status" value="1"/>
</dbReference>
<proteinExistence type="inferred from homology"/>
<evidence type="ECO:0000256" key="5">
    <source>
        <dbReference type="ARBA" id="ARBA00022692"/>
    </source>
</evidence>